<dbReference type="RefSeq" id="WP_093794084.1">
    <property type="nucleotide sequence ID" value="NZ_CP155571.1"/>
</dbReference>
<dbReference type="EMBL" id="CP155571">
    <property type="protein sequence ID" value="XFO73897.1"/>
    <property type="molecule type" value="Genomic_DNA"/>
</dbReference>
<name>A0ABZ3J683_SPOA4</name>
<dbReference type="CDD" id="cd02980">
    <property type="entry name" value="TRX_Fd_family"/>
    <property type="match status" value="1"/>
</dbReference>
<evidence type="ECO:0000313" key="1">
    <source>
        <dbReference type="EMBL" id="XFO73897.1"/>
    </source>
</evidence>
<evidence type="ECO:0000313" key="2">
    <source>
        <dbReference type="Proteomes" id="UP000216052"/>
    </source>
</evidence>
<dbReference type="Pfam" id="PF01257">
    <property type="entry name" value="2Fe-2S_thioredx"/>
    <property type="match status" value="1"/>
</dbReference>
<proteinExistence type="predicted"/>
<dbReference type="SUPFAM" id="SSF52833">
    <property type="entry name" value="Thioredoxin-like"/>
    <property type="match status" value="1"/>
</dbReference>
<dbReference type="InterPro" id="IPR036249">
    <property type="entry name" value="Thioredoxin-like_sf"/>
</dbReference>
<dbReference type="Proteomes" id="UP000216052">
    <property type="component" value="Chromosome"/>
</dbReference>
<evidence type="ECO:0008006" key="3">
    <source>
        <dbReference type="Google" id="ProtNLM"/>
    </source>
</evidence>
<reference evidence="1" key="1">
    <citation type="submission" date="2024-05" db="EMBL/GenBank/DDBJ databases">
        <title>Isolation and characterization of Sporomusa carbonis sp. nov., a carboxydotrophic hydrogenogen in the genus of Sporomusa isolated from a charcoal burning pile.</title>
        <authorList>
            <person name="Boeer T."/>
            <person name="Rosenbaum F."/>
            <person name="Eysell L."/>
            <person name="Mueller V."/>
            <person name="Daniel R."/>
            <person name="Poehlein A."/>
        </authorList>
    </citation>
    <scope>NUCLEOTIDE SEQUENCE [LARGE SCALE GENOMIC DNA]</scope>
    <source>
        <strain evidence="1">DSM 3132</strain>
    </source>
</reference>
<dbReference type="Gene3D" id="3.40.30.10">
    <property type="entry name" value="Glutaredoxin"/>
    <property type="match status" value="1"/>
</dbReference>
<keyword evidence="2" id="KW-1185">Reference proteome</keyword>
<sequence>MLTISICFGSKCQLRGASDVLNAFMVLIERYKIKSEIDIDGDFCQGKCTEGVVIKLNDEVITNVTKDKVHRILVEKVLKDIIMSPLNKS</sequence>
<organism evidence="1 2">
    <name type="scientific">Sporomusa acidovorans (strain ATCC 49682 / DSM 3132 / Mol)</name>
    <dbReference type="NCBI Taxonomy" id="1123286"/>
    <lineage>
        <taxon>Bacteria</taxon>
        <taxon>Bacillati</taxon>
        <taxon>Bacillota</taxon>
        <taxon>Negativicutes</taxon>
        <taxon>Selenomonadales</taxon>
        <taxon>Sporomusaceae</taxon>
        <taxon>Sporomusa</taxon>
    </lineage>
</organism>
<gene>
    <name evidence="1" type="ORF">SPACI_040050</name>
</gene>
<protein>
    <recommendedName>
        <fullName evidence="3">Respiratory-chain NADH dehydrogenase 24 Kd subunit</fullName>
    </recommendedName>
</protein>
<accession>A0ABZ3J683</accession>